<reference evidence="1 2" key="1">
    <citation type="journal article" date="2011" name="Environ. Microbiol.">
        <title>Genome of alkaliphilic Bacillus pseudofirmus OF4 reveals adaptations that support the ability to grow in an external pH range from 7.5 to 11.4.</title>
        <authorList>
            <person name="Janto B."/>
            <person name="Ahmed A."/>
            <person name="Ito M."/>
            <person name="Liu J."/>
            <person name="Hicks D.B."/>
            <person name="Pagni S."/>
            <person name="Fackelmayer O.J."/>
            <person name="Smith T.A."/>
            <person name="Earl J."/>
            <person name="Elbourne L.D."/>
            <person name="Hassan K."/>
            <person name="Paulsen I.T."/>
            <person name="Kolsto A.B."/>
            <person name="Tourasse N.J."/>
            <person name="Ehrlich G.D."/>
            <person name="Boissy R."/>
            <person name="Ivey D.M."/>
            <person name="Li G."/>
            <person name="Xue Y."/>
            <person name="Ma Y."/>
            <person name="Hu F.Z."/>
            <person name="Krulwich T.A."/>
        </authorList>
    </citation>
    <scope>NUCLEOTIDE SEQUENCE [LARGE SCALE GENOMIC DNA]</scope>
    <source>
        <strain evidence="2">ATCC BAA-2126 / JCM 17055 / OF4</strain>
    </source>
</reference>
<dbReference type="Proteomes" id="UP000001544">
    <property type="component" value="Plasmid pBpOF4-01"/>
</dbReference>
<organism evidence="1 2">
    <name type="scientific">Alkalihalophilus pseudofirmus (strain ATCC BAA-2126 / JCM 17055 / OF4)</name>
    <name type="common">Bacillus pseudofirmus</name>
    <dbReference type="NCBI Taxonomy" id="398511"/>
    <lineage>
        <taxon>Bacteria</taxon>
        <taxon>Bacillati</taxon>
        <taxon>Bacillota</taxon>
        <taxon>Bacilli</taxon>
        <taxon>Bacillales</taxon>
        <taxon>Bacillaceae</taxon>
        <taxon>Alkalihalophilus</taxon>
    </lineage>
</organism>
<protein>
    <submittedName>
        <fullName evidence="1">Uncharacterized protein</fullName>
    </submittedName>
</protein>
<dbReference type="EMBL" id="CP001879">
    <property type="protein sequence ID" value="ADC52170.1"/>
    <property type="molecule type" value="Genomic_DNA"/>
</dbReference>
<proteinExistence type="predicted"/>
<evidence type="ECO:0000313" key="2">
    <source>
        <dbReference type="Proteomes" id="UP000001544"/>
    </source>
</evidence>
<dbReference type="AlphaFoldDB" id="D3G1E4"/>
<keyword evidence="1" id="KW-0614">Plasmid</keyword>
<dbReference type="RefSeq" id="WP_012961082.1">
    <property type="nucleotide sequence ID" value="NC_013792.1"/>
</dbReference>
<accession>D3G1E4</accession>
<keyword evidence="2" id="KW-1185">Reference proteome</keyword>
<name>D3G1E4_ALKPO</name>
<evidence type="ECO:0000313" key="1">
    <source>
        <dbReference type="EMBL" id="ADC52170.1"/>
    </source>
</evidence>
<geneLocation type="plasmid" evidence="1 2">
    <name>pBpOF4-01</name>
</geneLocation>
<gene>
    <name evidence="1" type="ordered locus">BpOF4_20874</name>
</gene>
<sequence length="228" mass="26154">MEPMNQIMMKLEQLQKQMNELQITTEKVDAFISPNTPSREVKIYKSANKKSTLDVTSMLSGSKMYNKNKHEEFTYKGKIIIGITEHGKDYEKAYLSKGRAKVILSEMLNHTFSKRYGVGFSRDNGVHIHGGSVKDGKVRGRILSIFYTDRNQYVFQIEEGPAEKTETGAFKLKKKERKVQKFLSLDEALEMAHEVKDYIGHEEMVNHLRGAPLYDILPTEYPRAVANT</sequence>
<dbReference type="HOGENOM" id="CLU_1212848_0_0_9"/>
<dbReference type="KEGG" id="bpf:BpOF4_20874"/>